<dbReference type="InterPro" id="IPR050661">
    <property type="entry name" value="BglG_antiterminators"/>
</dbReference>
<dbReference type="Gene3D" id="2.30.24.10">
    <property type="entry name" value="CAT RNA-binding domain"/>
    <property type="match status" value="1"/>
</dbReference>
<organism evidence="3 4">
    <name type="scientific">Limosilactobacillus equigenerosi DSM 18793 = JCM 14505</name>
    <dbReference type="NCBI Taxonomy" id="1423742"/>
    <lineage>
        <taxon>Bacteria</taxon>
        <taxon>Bacillati</taxon>
        <taxon>Bacillota</taxon>
        <taxon>Bacilli</taxon>
        <taxon>Lactobacillales</taxon>
        <taxon>Lactobacillaceae</taxon>
        <taxon>Limosilactobacillus</taxon>
    </lineage>
</organism>
<dbReference type="InterPro" id="IPR011608">
    <property type="entry name" value="PRD"/>
</dbReference>
<dbReference type="Gene3D" id="1.10.1790.10">
    <property type="entry name" value="PRD domain"/>
    <property type="match status" value="1"/>
</dbReference>
<dbReference type="SUPFAM" id="SSF50151">
    <property type="entry name" value="SacY-like RNA-binding domain"/>
    <property type="match status" value="1"/>
</dbReference>
<dbReference type="InterPro" id="IPR004341">
    <property type="entry name" value="CAT_RNA-bd_dom"/>
</dbReference>
<dbReference type="STRING" id="417373.GCA_001570685_00976"/>
<dbReference type="GO" id="GO:0003723">
    <property type="term" value="F:RNA binding"/>
    <property type="evidence" value="ECO:0007669"/>
    <property type="project" value="InterPro"/>
</dbReference>
<dbReference type="Proteomes" id="UP000051084">
    <property type="component" value="Unassembled WGS sequence"/>
</dbReference>
<keyword evidence="4" id="KW-1185">Reference proteome</keyword>
<dbReference type="PANTHER" id="PTHR30185">
    <property type="entry name" value="CRYPTIC BETA-GLUCOSIDE BGL OPERON ANTITERMINATOR"/>
    <property type="match status" value="1"/>
</dbReference>
<dbReference type="InterPro" id="IPR036650">
    <property type="entry name" value="CAT_RNA-bd_dom_sf"/>
</dbReference>
<evidence type="ECO:0000259" key="2">
    <source>
        <dbReference type="PROSITE" id="PS51372"/>
    </source>
</evidence>
<dbReference type="SUPFAM" id="SSF63520">
    <property type="entry name" value="PTS-regulatory domain, PRD"/>
    <property type="match status" value="2"/>
</dbReference>
<dbReference type="PATRIC" id="fig|1423742.4.peg.1358"/>
<evidence type="ECO:0000313" key="4">
    <source>
        <dbReference type="Proteomes" id="UP000051084"/>
    </source>
</evidence>
<reference evidence="3 4" key="1">
    <citation type="journal article" date="2015" name="Genome Announc.">
        <title>Expanding the biotechnology potential of lactobacilli through comparative genomics of 213 strains and associated genera.</title>
        <authorList>
            <person name="Sun Z."/>
            <person name="Harris H.M."/>
            <person name="McCann A."/>
            <person name="Guo C."/>
            <person name="Argimon S."/>
            <person name="Zhang W."/>
            <person name="Yang X."/>
            <person name="Jeffery I.B."/>
            <person name="Cooney J.C."/>
            <person name="Kagawa T.F."/>
            <person name="Liu W."/>
            <person name="Song Y."/>
            <person name="Salvetti E."/>
            <person name="Wrobel A."/>
            <person name="Rasinkangas P."/>
            <person name="Parkhill J."/>
            <person name="Rea M.C."/>
            <person name="O'Sullivan O."/>
            <person name="Ritari J."/>
            <person name="Douillard F.P."/>
            <person name="Paul Ross R."/>
            <person name="Yang R."/>
            <person name="Briner A.E."/>
            <person name="Felis G.E."/>
            <person name="de Vos W.M."/>
            <person name="Barrangou R."/>
            <person name="Klaenhammer T.R."/>
            <person name="Caufield P.W."/>
            <person name="Cui Y."/>
            <person name="Zhang H."/>
            <person name="O'Toole P.W."/>
        </authorList>
    </citation>
    <scope>NUCLEOTIDE SEQUENCE [LARGE SCALE GENOMIC DNA]</scope>
    <source>
        <strain evidence="3 4">DSM 18793</strain>
    </source>
</reference>
<dbReference type="RefSeq" id="WP_082603604.1">
    <property type="nucleotide sequence ID" value="NZ_AZGC01000033.1"/>
</dbReference>
<evidence type="ECO:0000313" key="3">
    <source>
        <dbReference type="EMBL" id="KRL94576.1"/>
    </source>
</evidence>
<keyword evidence="1" id="KW-0677">Repeat</keyword>
<dbReference type="SMART" id="SM01061">
    <property type="entry name" value="CAT_RBD"/>
    <property type="match status" value="1"/>
</dbReference>
<dbReference type="PROSITE" id="PS51372">
    <property type="entry name" value="PRD_2"/>
    <property type="match status" value="2"/>
</dbReference>
<protein>
    <submittedName>
        <fullName evidence="3">Transcription antiterminator</fullName>
    </submittedName>
</protein>
<accession>A0A0R1UMQ4</accession>
<dbReference type="Pfam" id="PF03123">
    <property type="entry name" value="CAT_RBD"/>
    <property type="match status" value="1"/>
</dbReference>
<dbReference type="OrthoDB" id="9813552at2"/>
<dbReference type="EMBL" id="AZGC01000033">
    <property type="protein sequence ID" value="KRL94576.1"/>
    <property type="molecule type" value="Genomic_DNA"/>
</dbReference>
<gene>
    <name evidence="3" type="ORF">FC21_GL001309</name>
</gene>
<evidence type="ECO:0000256" key="1">
    <source>
        <dbReference type="ARBA" id="ARBA00022737"/>
    </source>
</evidence>
<name>A0A0R1UMQ4_9LACO</name>
<dbReference type="GO" id="GO:0006355">
    <property type="term" value="P:regulation of DNA-templated transcription"/>
    <property type="evidence" value="ECO:0007669"/>
    <property type="project" value="InterPro"/>
</dbReference>
<dbReference type="Gene3D" id="1.20.890.100">
    <property type="match status" value="1"/>
</dbReference>
<dbReference type="Pfam" id="PF00874">
    <property type="entry name" value="PRD"/>
    <property type="match status" value="2"/>
</dbReference>
<dbReference type="InterPro" id="IPR036634">
    <property type="entry name" value="PRD_sf"/>
</dbReference>
<feature type="domain" description="PRD" evidence="2">
    <location>
        <begin position="83"/>
        <end position="189"/>
    </location>
</feature>
<comment type="caution">
    <text evidence="3">The sequence shown here is derived from an EMBL/GenBank/DDBJ whole genome shotgun (WGS) entry which is preliminary data.</text>
</comment>
<proteinExistence type="predicted"/>
<dbReference type="AlphaFoldDB" id="A0A0R1UMQ4"/>
<dbReference type="PANTHER" id="PTHR30185:SF15">
    <property type="entry name" value="CRYPTIC BETA-GLUCOSIDE BGL OPERON ANTITERMINATOR"/>
    <property type="match status" value="1"/>
</dbReference>
<feature type="domain" description="PRD" evidence="2">
    <location>
        <begin position="190"/>
        <end position="274"/>
    </location>
</feature>
<sequence length="274" mass="31261">MNLQIFYGFVGFFIQKERATMKLIKNFNNNAALVKDDCDNEWVVIGKGISFGKHPCEVIDDQKIERRFKADDSPANVVETAVNISPEIVEVVNQIERLVNDELQVKFDDYQYLSLADHIEFAIKRTQDGLHLDSATVSWEMSRLFPAEFQTAKEAVRLINGMTGAGLEESEAVMIAQHFINAGDQGATIQDTLKISRLIKGLIDILQYQYKIELDRNSFNYTRFIGHLRAFMVRQLTNTKLAEDQLDTTLVQLINEKYPDAVATVDRFAVFLNK</sequence>